<sequence>MRLLNQNVNFHEMANLSASLLYQSIGLYCWTYNNGASSKFPAIRRCQSRGEGDGMWHGARVILLAALGLLAGPSVAELDKKFNITIGYLPSIKGELRDRQGLAISGALSMALEDVNNSTKLLPDVKLLLKWNDTRCDTVTATRMLTDMTCSGVVAFFGPEGRCHTEAIVAMSRNLPMISYGNANVKIVTDLYEGLDDLNLFVTEGVFREEARDTKGFDNMCDVHVIVKYSIFFFS</sequence>
<evidence type="ECO:0000256" key="1">
    <source>
        <dbReference type="ARBA" id="ARBA00004370"/>
    </source>
</evidence>
<keyword evidence="7" id="KW-1185">Reference proteome</keyword>
<evidence type="ECO:0000259" key="5">
    <source>
        <dbReference type="Pfam" id="PF01094"/>
    </source>
</evidence>
<reference evidence="6" key="1">
    <citation type="submission" date="2022-03" db="EMBL/GenBank/DDBJ databases">
        <authorList>
            <person name="Lindestad O."/>
        </authorList>
    </citation>
    <scope>NUCLEOTIDE SEQUENCE</scope>
</reference>
<evidence type="ECO:0000256" key="3">
    <source>
        <dbReference type="ARBA" id="ARBA00022989"/>
    </source>
</evidence>
<evidence type="ECO:0000256" key="2">
    <source>
        <dbReference type="ARBA" id="ARBA00022692"/>
    </source>
</evidence>
<dbReference type="GO" id="GO:0016020">
    <property type="term" value="C:membrane"/>
    <property type="evidence" value="ECO:0007669"/>
    <property type="project" value="UniProtKB-SubCell"/>
</dbReference>
<feature type="domain" description="Receptor ligand binding region" evidence="5">
    <location>
        <begin position="106"/>
        <end position="182"/>
    </location>
</feature>
<accession>A0A8S4RPB1</accession>
<evidence type="ECO:0000256" key="4">
    <source>
        <dbReference type="ARBA" id="ARBA00023136"/>
    </source>
</evidence>
<dbReference type="OrthoDB" id="6911874at2759"/>
<dbReference type="AlphaFoldDB" id="A0A8S4RPB1"/>
<evidence type="ECO:0000313" key="7">
    <source>
        <dbReference type="Proteomes" id="UP000838756"/>
    </source>
</evidence>
<comment type="caution">
    <text evidence="6">The sequence shown here is derived from an EMBL/GenBank/DDBJ whole genome shotgun (WGS) entry which is preliminary data.</text>
</comment>
<keyword evidence="4" id="KW-0472">Membrane</keyword>
<gene>
    <name evidence="6" type="primary">jg17584</name>
    <name evidence="6" type="ORF">PAEG_LOCUS15764</name>
</gene>
<protein>
    <submittedName>
        <fullName evidence="6">Jg17584 protein</fullName>
    </submittedName>
</protein>
<dbReference type="Gene3D" id="3.40.50.2300">
    <property type="match status" value="1"/>
</dbReference>
<keyword evidence="2" id="KW-0812">Transmembrane</keyword>
<dbReference type="Pfam" id="PF01094">
    <property type="entry name" value="ANF_receptor"/>
    <property type="match status" value="1"/>
</dbReference>
<comment type="subcellular location">
    <subcellularLocation>
        <location evidence="1">Membrane</location>
    </subcellularLocation>
</comment>
<dbReference type="InterPro" id="IPR001828">
    <property type="entry name" value="ANF_lig-bd_rcpt"/>
</dbReference>
<proteinExistence type="predicted"/>
<evidence type="ECO:0000313" key="6">
    <source>
        <dbReference type="EMBL" id="CAH2238716.1"/>
    </source>
</evidence>
<name>A0A8S4RPB1_9NEOP</name>
<organism evidence="6 7">
    <name type="scientific">Pararge aegeria aegeria</name>
    <dbReference type="NCBI Taxonomy" id="348720"/>
    <lineage>
        <taxon>Eukaryota</taxon>
        <taxon>Metazoa</taxon>
        <taxon>Ecdysozoa</taxon>
        <taxon>Arthropoda</taxon>
        <taxon>Hexapoda</taxon>
        <taxon>Insecta</taxon>
        <taxon>Pterygota</taxon>
        <taxon>Neoptera</taxon>
        <taxon>Endopterygota</taxon>
        <taxon>Lepidoptera</taxon>
        <taxon>Glossata</taxon>
        <taxon>Ditrysia</taxon>
        <taxon>Papilionoidea</taxon>
        <taxon>Nymphalidae</taxon>
        <taxon>Satyrinae</taxon>
        <taxon>Satyrini</taxon>
        <taxon>Parargina</taxon>
        <taxon>Pararge</taxon>
    </lineage>
</organism>
<dbReference type="EMBL" id="CAKXAJ010025381">
    <property type="protein sequence ID" value="CAH2238716.1"/>
    <property type="molecule type" value="Genomic_DNA"/>
</dbReference>
<keyword evidence="3" id="KW-1133">Transmembrane helix</keyword>
<dbReference type="InterPro" id="IPR028082">
    <property type="entry name" value="Peripla_BP_I"/>
</dbReference>
<dbReference type="Proteomes" id="UP000838756">
    <property type="component" value="Unassembled WGS sequence"/>
</dbReference>
<dbReference type="SUPFAM" id="SSF53822">
    <property type="entry name" value="Periplasmic binding protein-like I"/>
    <property type="match status" value="1"/>
</dbReference>